<dbReference type="FunFam" id="3.30.300.20:FF:000001">
    <property type="entry name" value="30S ribosomal protein S3"/>
    <property type="match status" value="1"/>
</dbReference>
<name>A0A1T4L2V7_9FIRM</name>
<dbReference type="InterPro" id="IPR015946">
    <property type="entry name" value="KH_dom-like_a/b"/>
</dbReference>
<dbReference type="PANTHER" id="PTHR11760:SF19">
    <property type="entry name" value="SMALL RIBOSOMAL SUBUNIT PROTEIN US3C"/>
    <property type="match status" value="1"/>
</dbReference>
<evidence type="ECO:0000259" key="10">
    <source>
        <dbReference type="PROSITE" id="PS50823"/>
    </source>
</evidence>
<keyword evidence="5 8" id="KW-0687">Ribonucleoprotein</keyword>
<dbReference type="SUPFAM" id="SSF54814">
    <property type="entry name" value="Prokaryotic type KH domain (KH-domain type II)"/>
    <property type="match status" value="1"/>
</dbReference>
<dbReference type="GO" id="GO:0022627">
    <property type="term" value="C:cytosolic small ribosomal subunit"/>
    <property type="evidence" value="ECO:0007669"/>
    <property type="project" value="TreeGrafter"/>
</dbReference>
<keyword evidence="3 8" id="KW-0694">RNA-binding</keyword>
<dbReference type="OrthoDB" id="9806396at2"/>
<organism evidence="11 12">
    <name type="scientific">Eubacterium coprostanoligenes</name>
    <dbReference type="NCBI Taxonomy" id="290054"/>
    <lineage>
        <taxon>Bacteria</taxon>
        <taxon>Bacillati</taxon>
        <taxon>Bacillota</taxon>
        <taxon>Clostridia</taxon>
        <taxon>Eubacteriales</taxon>
        <taxon>Eubacteriaceae</taxon>
        <taxon>Eubacterium</taxon>
    </lineage>
</organism>
<evidence type="ECO:0000313" key="12">
    <source>
        <dbReference type="Proteomes" id="UP000190657"/>
    </source>
</evidence>
<dbReference type="InterPro" id="IPR057258">
    <property type="entry name" value="Ribosomal_uS3"/>
</dbReference>
<evidence type="ECO:0000256" key="6">
    <source>
        <dbReference type="ARBA" id="ARBA00024998"/>
    </source>
</evidence>
<dbReference type="AlphaFoldDB" id="A0A1T4L2V7"/>
<dbReference type="NCBIfam" id="TIGR01009">
    <property type="entry name" value="rpsC_bact"/>
    <property type="match status" value="1"/>
</dbReference>
<dbReference type="InterPro" id="IPR004087">
    <property type="entry name" value="KH_dom"/>
</dbReference>
<dbReference type="EMBL" id="FUWW01000006">
    <property type="protein sequence ID" value="SJZ48983.1"/>
    <property type="molecule type" value="Genomic_DNA"/>
</dbReference>
<dbReference type="InterPro" id="IPR005704">
    <property type="entry name" value="Ribosomal_uS3_bac-typ"/>
</dbReference>
<dbReference type="Pfam" id="PF07650">
    <property type="entry name" value="KH_2"/>
    <property type="match status" value="1"/>
</dbReference>
<accession>A0A1T4L2V7</accession>
<dbReference type="InterPro" id="IPR004044">
    <property type="entry name" value="KH_dom_type_2"/>
</dbReference>
<dbReference type="GO" id="GO:0019843">
    <property type="term" value="F:rRNA binding"/>
    <property type="evidence" value="ECO:0007669"/>
    <property type="project" value="UniProtKB-UniRule"/>
</dbReference>
<dbReference type="InterPro" id="IPR009019">
    <property type="entry name" value="KH_sf_prok-type"/>
</dbReference>
<dbReference type="PROSITE" id="PS00548">
    <property type="entry name" value="RIBOSOMAL_S3"/>
    <property type="match status" value="1"/>
</dbReference>
<proteinExistence type="inferred from homology"/>
<dbReference type="InterPro" id="IPR001351">
    <property type="entry name" value="Ribosomal_uS3_C"/>
</dbReference>
<evidence type="ECO:0000256" key="5">
    <source>
        <dbReference type="ARBA" id="ARBA00023274"/>
    </source>
</evidence>
<evidence type="ECO:0000313" key="11">
    <source>
        <dbReference type="EMBL" id="SJZ48983.1"/>
    </source>
</evidence>
<evidence type="ECO:0000256" key="7">
    <source>
        <dbReference type="ARBA" id="ARBA00035257"/>
    </source>
</evidence>
<dbReference type="PANTHER" id="PTHR11760">
    <property type="entry name" value="30S/40S RIBOSOMAL PROTEIN S3"/>
    <property type="match status" value="1"/>
</dbReference>
<dbReference type="Pfam" id="PF00189">
    <property type="entry name" value="Ribosomal_S3_C"/>
    <property type="match status" value="1"/>
</dbReference>
<dbReference type="SUPFAM" id="SSF54821">
    <property type="entry name" value="Ribosomal protein S3 C-terminal domain"/>
    <property type="match status" value="1"/>
</dbReference>
<dbReference type="CDD" id="cd02412">
    <property type="entry name" value="KH-II_30S_S3"/>
    <property type="match status" value="1"/>
</dbReference>
<dbReference type="PROSITE" id="PS50823">
    <property type="entry name" value="KH_TYPE_2"/>
    <property type="match status" value="1"/>
</dbReference>
<evidence type="ECO:0000256" key="3">
    <source>
        <dbReference type="ARBA" id="ARBA00022884"/>
    </source>
</evidence>
<comment type="function">
    <text evidence="6 8">Binds the lower part of the 30S subunit head. Binds mRNA in the 70S ribosome, positioning it for translation.</text>
</comment>
<dbReference type="InterPro" id="IPR036419">
    <property type="entry name" value="Ribosomal_S3_C_sf"/>
</dbReference>
<dbReference type="HAMAP" id="MF_01309_B">
    <property type="entry name" value="Ribosomal_uS3_B"/>
    <property type="match status" value="1"/>
</dbReference>
<reference evidence="12" key="1">
    <citation type="submission" date="2017-02" db="EMBL/GenBank/DDBJ databases">
        <authorList>
            <person name="Varghese N."/>
            <person name="Submissions S."/>
        </authorList>
    </citation>
    <scope>NUCLEOTIDE SEQUENCE [LARGE SCALE GENOMIC DNA]</scope>
    <source>
        <strain evidence="12">ATCC 51222</strain>
    </source>
</reference>
<dbReference type="InterPro" id="IPR018280">
    <property type="entry name" value="Ribosomal_uS3_CS"/>
</dbReference>
<evidence type="ECO:0000256" key="1">
    <source>
        <dbReference type="ARBA" id="ARBA00010761"/>
    </source>
</evidence>
<dbReference type="Gene3D" id="3.30.1140.32">
    <property type="entry name" value="Ribosomal protein S3, C-terminal domain"/>
    <property type="match status" value="1"/>
</dbReference>
<comment type="subunit">
    <text evidence="8">Part of the 30S ribosomal subunit. Forms a tight complex with proteins S10 and S14.</text>
</comment>
<protein>
    <recommendedName>
        <fullName evidence="7 8">Small ribosomal subunit protein uS3</fullName>
    </recommendedName>
</protein>
<keyword evidence="4 8" id="KW-0689">Ribosomal protein</keyword>
<evidence type="ECO:0000256" key="4">
    <source>
        <dbReference type="ARBA" id="ARBA00022980"/>
    </source>
</evidence>
<keyword evidence="12" id="KW-1185">Reference proteome</keyword>
<dbReference type="SMART" id="SM00322">
    <property type="entry name" value="KH"/>
    <property type="match status" value="1"/>
</dbReference>
<dbReference type="Gene3D" id="3.30.300.20">
    <property type="match status" value="1"/>
</dbReference>
<feature type="domain" description="KH type-2" evidence="10">
    <location>
        <begin position="39"/>
        <end position="110"/>
    </location>
</feature>
<dbReference type="GO" id="GO:0003729">
    <property type="term" value="F:mRNA binding"/>
    <property type="evidence" value="ECO:0007669"/>
    <property type="project" value="UniProtKB-UniRule"/>
</dbReference>
<evidence type="ECO:0000256" key="9">
    <source>
        <dbReference type="RuleBase" id="RU003624"/>
    </source>
</evidence>
<dbReference type="GO" id="GO:0006412">
    <property type="term" value="P:translation"/>
    <property type="evidence" value="ECO:0007669"/>
    <property type="project" value="UniProtKB-UniRule"/>
</dbReference>
<evidence type="ECO:0000256" key="2">
    <source>
        <dbReference type="ARBA" id="ARBA00022730"/>
    </source>
</evidence>
<gene>
    <name evidence="8" type="primary">rpsC</name>
    <name evidence="11" type="ORF">SAMN02745114_00733</name>
</gene>
<sequence length="229" mass="25691">MGQKCNPTGLRIGVIKDWDSRWYAKKGEFGDILVEDYNLRQYLLKSLYSAGVPKVEIERDTKRVRINIHCAKPGMVIGKQGAEIEKLKATCAKKLGKDPSEVFINIVEIKQPDLNATLVAQSIAQQLERRVAFRRAVKGAIRNTMRLGARGIKVMVSGRIGGAEIARSETYKEGTIPLQTIRADIDYGTAEAATTYGRLGVKVWIYQGEVLRESRNKRRRTNRKEGGNK</sequence>
<comment type="similarity">
    <text evidence="1 8 9">Belongs to the universal ribosomal protein uS3 family.</text>
</comment>
<dbReference type="GO" id="GO:0003735">
    <property type="term" value="F:structural constituent of ribosome"/>
    <property type="evidence" value="ECO:0007669"/>
    <property type="project" value="InterPro"/>
</dbReference>
<evidence type="ECO:0000256" key="8">
    <source>
        <dbReference type="HAMAP-Rule" id="MF_01309"/>
    </source>
</evidence>
<dbReference type="RefSeq" id="WP_078768223.1">
    <property type="nucleotide sequence ID" value="NZ_FUWW01000006.1"/>
</dbReference>
<keyword evidence="2 8" id="KW-0699">rRNA-binding</keyword>
<dbReference type="STRING" id="290054.SAMN02745114_00733"/>
<dbReference type="Proteomes" id="UP000190657">
    <property type="component" value="Unassembled WGS sequence"/>
</dbReference>